<dbReference type="RefSeq" id="WP_169208578.1">
    <property type="nucleotide sequence ID" value="NZ_CP059560.1"/>
</dbReference>
<evidence type="ECO:0000256" key="2">
    <source>
        <dbReference type="SAM" id="MobiDB-lite"/>
    </source>
</evidence>
<dbReference type="SUPFAM" id="SSF51905">
    <property type="entry name" value="FAD/NAD(P)-binding domain"/>
    <property type="match status" value="2"/>
</dbReference>
<proteinExistence type="predicted"/>
<evidence type="ECO:0000313" key="4">
    <source>
        <dbReference type="Proteomes" id="UP000652074"/>
    </source>
</evidence>
<dbReference type="PANTHER" id="PTHR43539:SF78">
    <property type="entry name" value="FLAVIN-CONTAINING MONOOXYGENASE"/>
    <property type="match status" value="1"/>
</dbReference>
<gene>
    <name evidence="3" type="ORF">GPA26_22595</name>
</gene>
<name>A0ABX1MXH5_9RHOO</name>
<dbReference type="EMBL" id="WTVR01000073">
    <property type="protein sequence ID" value="NMF91258.1"/>
    <property type="molecule type" value="Genomic_DNA"/>
</dbReference>
<feature type="compositionally biased region" description="Basic and acidic residues" evidence="2">
    <location>
        <begin position="444"/>
        <end position="457"/>
    </location>
</feature>
<dbReference type="PRINTS" id="PR00411">
    <property type="entry name" value="PNDRDTASEI"/>
</dbReference>
<evidence type="ECO:0000313" key="3">
    <source>
        <dbReference type="EMBL" id="NMF91258.1"/>
    </source>
</evidence>
<keyword evidence="4" id="KW-1185">Reference proteome</keyword>
<dbReference type="Proteomes" id="UP000652074">
    <property type="component" value="Unassembled WGS sequence"/>
</dbReference>
<protein>
    <submittedName>
        <fullName evidence="3">FAD-dependent oxidoreductase</fullName>
    </submittedName>
</protein>
<reference evidence="3 4" key="1">
    <citation type="submission" date="2019-12" db="EMBL/GenBank/DDBJ databases">
        <title>Comparative genomics gives insights into the taxonomy of the Azoarcus-Aromatoleum group and reveals separate origins of nif in the plant-associated Azoarcus and non-plant-associated Aromatoleum sub-groups.</title>
        <authorList>
            <person name="Lafos M."/>
            <person name="Maluk M."/>
            <person name="Batista M."/>
            <person name="Junghare M."/>
            <person name="Carmona M."/>
            <person name="Faoro H."/>
            <person name="Cruz L.M."/>
            <person name="Battistoni F."/>
            <person name="De Souza E."/>
            <person name="Pedrosa F."/>
            <person name="Chen W.-M."/>
            <person name="Poole P.S."/>
            <person name="Dixon R.A."/>
            <person name="James E.K."/>
        </authorList>
    </citation>
    <scope>NUCLEOTIDE SEQUENCE [LARGE SCALE GENOMIC DNA]</scope>
    <source>
        <strain evidence="3 4">ToN1</strain>
    </source>
</reference>
<accession>A0ABX1MXH5</accession>
<dbReference type="InterPro" id="IPR036188">
    <property type="entry name" value="FAD/NAD-bd_sf"/>
</dbReference>
<feature type="region of interest" description="Disordered" evidence="2">
    <location>
        <begin position="427"/>
        <end position="457"/>
    </location>
</feature>
<keyword evidence="1" id="KW-0560">Oxidoreductase</keyword>
<dbReference type="InterPro" id="IPR050982">
    <property type="entry name" value="Auxin_biosynth/cation_transpt"/>
</dbReference>
<dbReference type="Gene3D" id="3.50.50.60">
    <property type="entry name" value="FAD/NAD(P)-binding domain"/>
    <property type="match status" value="1"/>
</dbReference>
<organism evidence="3 4">
    <name type="scientific">Aromatoleum petrolei</name>
    <dbReference type="NCBI Taxonomy" id="76116"/>
    <lineage>
        <taxon>Bacteria</taxon>
        <taxon>Pseudomonadati</taxon>
        <taxon>Pseudomonadota</taxon>
        <taxon>Betaproteobacteria</taxon>
        <taxon>Rhodocyclales</taxon>
        <taxon>Rhodocyclaceae</taxon>
        <taxon>Aromatoleum</taxon>
    </lineage>
</organism>
<dbReference type="PANTHER" id="PTHR43539">
    <property type="entry name" value="FLAVIN-BINDING MONOOXYGENASE-LIKE PROTEIN (AFU_ORTHOLOGUE AFUA_4G09220)"/>
    <property type="match status" value="1"/>
</dbReference>
<comment type="caution">
    <text evidence="3">The sequence shown here is derived from an EMBL/GenBank/DDBJ whole genome shotgun (WGS) entry which is preliminary data.</text>
</comment>
<dbReference type="Pfam" id="PF13738">
    <property type="entry name" value="Pyr_redox_3"/>
    <property type="match status" value="1"/>
</dbReference>
<evidence type="ECO:0000256" key="1">
    <source>
        <dbReference type="ARBA" id="ARBA00023002"/>
    </source>
</evidence>
<sequence length="457" mass="49392">MNAAAFSAGSLQVGTVDVVIVGAGHSGLAMSHCLGRRGIDHVVLERGEVANAWRHERWDSLRLLTPNWLTRLPGMAYDGDDPDGYMRRDEVAAFIARYARTSGAPVRTGTTVRAVMADDAGYRVDTDRGRWRCRAVVLASGAFARPSVPRIGASLPGGVAQLTPYQYRNPGQVEAGGVLVVGASATGLQLADELQRAGHPVTLAIGEHVRMPRMYRGRDIQWWMHAAGLLDQRYDALDDLSRARGVASPQLIGSRERAIMDLNALSAGGARLVGRVANVRDGQVQFSGALRNVCALADLKMARLLATIDTWAATHIDDGSLPPAERFDATRLPEKKILGLNLKREGIRTVIWATGFRPDYSWLKLPVLDAKGNIRHNGGVADAPGLYVMGLPFLRRRKSSFIHGAEDDAQDLAGHLAGYLDALSRPGPSRACPASGTRSRSRHGALEADRAVRPRCD</sequence>